<keyword evidence="2" id="KW-1185">Reference proteome</keyword>
<reference evidence="1" key="1">
    <citation type="submission" date="2022-08" db="EMBL/GenBank/DDBJ databases">
        <title>Genome Sequence of Lecanicillium fungicola.</title>
        <authorList>
            <person name="Buettner E."/>
        </authorList>
    </citation>
    <scope>NUCLEOTIDE SEQUENCE</scope>
    <source>
        <strain evidence="1">Babe33</strain>
    </source>
</reference>
<evidence type="ECO:0000313" key="1">
    <source>
        <dbReference type="EMBL" id="KAJ2965403.1"/>
    </source>
</evidence>
<evidence type="ECO:0000313" key="2">
    <source>
        <dbReference type="Proteomes" id="UP001143910"/>
    </source>
</evidence>
<comment type="caution">
    <text evidence="1">The sequence shown here is derived from an EMBL/GenBank/DDBJ whole genome shotgun (WGS) entry which is preliminary data.</text>
</comment>
<dbReference type="EMBL" id="JANJQO010003000">
    <property type="protein sequence ID" value="KAJ2965403.1"/>
    <property type="molecule type" value="Genomic_DNA"/>
</dbReference>
<proteinExistence type="predicted"/>
<protein>
    <submittedName>
        <fullName evidence="1">Uncharacterized protein</fullName>
    </submittedName>
</protein>
<dbReference type="Proteomes" id="UP001143910">
    <property type="component" value="Unassembled WGS sequence"/>
</dbReference>
<organism evidence="1 2">
    <name type="scientific">Zarea fungicola</name>
    <dbReference type="NCBI Taxonomy" id="93591"/>
    <lineage>
        <taxon>Eukaryota</taxon>
        <taxon>Fungi</taxon>
        <taxon>Dikarya</taxon>
        <taxon>Ascomycota</taxon>
        <taxon>Pezizomycotina</taxon>
        <taxon>Sordariomycetes</taxon>
        <taxon>Hypocreomycetidae</taxon>
        <taxon>Hypocreales</taxon>
        <taxon>Cordycipitaceae</taxon>
        <taxon>Zarea</taxon>
    </lineage>
</organism>
<sequence length="191" mass="21607">MMTSQTTRGKKLTSFGASSFKWGFLMGPKIEDKLINSGLGYHLDRVRPGTAAYAEGMLWRYAETIMPSISTVAHMYARILIAKIQDDVELRKLLRETKAPRPLPGDDSTAVVRPTSWESQIWVSTVLSRLAGMGKKRRRVLLGTAVLDWPTIEQTARQYVAEKMADQRYMRGFEKLPRPTWDMLLGKETAG</sequence>
<name>A0ACC1MGM8_9HYPO</name>
<gene>
    <name evidence="1" type="ORF">NQ176_g10635</name>
</gene>
<accession>A0ACC1MGM8</accession>